<protein>
    <submittedName>
        <fullName evidence="2">Uncharacterized protein</fullName>
    </submittedName>
</protein>
<keyword evidence="1" id="KW-1133">Transmembrane helix</keyword>
<sequence length="50" mass="5404">MDSISENLCFPIKISFIICVIAICVWLLAATPPSTKLNSRVVPSALLVSK</sequence>
<name>A0A9K3E574_HELAN</name>
<keyword evidence="1" id="KW-0812">Transmembrane</keyword>
<comment type="caution">
    <text evidence="2">The sequence shown here is derived from an EMBL/GenBank/DDBJ whole genome shotgun (WGS) entry which is preliminary data.</text>
</comment>
<dbReference type="AlphaFoldDB" id="A0A9K3E574"/>
<keyword evidence="3" id="KW-1185">Reference proteome</keyword>
<dbReference type="Proteomes" id="UP000215914">
    <property type="component" value="Unassembled WGS sequence"/>
</dbReference>
<accession>A0A9K3E574</accession>
<dbReference type="EMBL" id="MNCJ02000330">
    <property type="protein sequence ID" value="KAF5766266.1"/>
    <property type="molecule type" value="Genomic_DNA"/>
</dbReference>
<feature type="transmembrane region" description="Helical" evidence="1">
    <location>
        <begin position="12"/>
        <end position="30"/>
    </location>
</feature>
<evidence type="ECO:0000256" key="1">
    <source>
        <dbReference type="SAM" id="Phobius"/>
    </source>
</evidence>
<keyword evidence="1" id="KW-0472">Membrane</keyword>
<reference evidence="2" key="1">
    <citation type="journal article" date="2017" name="Nature">
        <title>The sunflower genome provides insights into oil metabolism, flowering and Asterid evolution.</title>
        <authorList>
            <person name="Badouin H."/>
            <person name="Gouzy J."/>
            <person name="Grassa C.J."/>
            <person name="Murat F."/>
            <person name="Staton S.E."/>
            <person name="Cottret L."/>
            <person name="Lelandais-Briere C."/>
            <person name="Owens G.L."/>
            <person name="Carrere S."/>
            <person name="Mayjonade B."/>
            <person name="Legrand L."/>
            <person name="Gill N."/>
            <person name="Kane N.C."/>
            <person name="Bowers J.E."/>
            <person name="Hubner S."/>
            <person name="Bellec A."/>
            <person name="Berard A."/>
            <person name="Berges H."/>
            <person name="Blanchet N."/>
            <person name="Boniface M.C."/>
            <person name="Brunel D."/>
            <person name="Catrice O."/>
            <person name="Chaidir N."/>
            <person name="Claudel C."/>
            <person name="Donnadieu C."/>
            <person name="Faraut T."/>
            <person name="Fievet G."/>
            <person name="Helmstetter N."/>
            <person name="King M."/>
            <person name="Knapp S.J."/>
            <person name="Lai Z."/>
            <person name="Le Paslier M.C."/>
            <person name="Lippi Y."/>
            <person name="Lorenzon L."/>
            <person name="Mandel J.R."/>
            <person name="Marage G."/>
            <person name="Marchand G."/>
            <person name="Marquand E."/>
            <person name="Bret-Mestries E."/>
            <person name="Morien E."/>
            <person name="Nambeesan S."/>
            <person name="Nguyen T."/>
            <person name="Pegot-Espagnet P."/>
            <person name="Pouilly N."/>
            <person name="Raftis F."/>
            <person name="Sallet E."/>
            <person name="Schiex T."/>
            <person name="Thomas J."/>
            <person name="Vandecasteele C."/>
            <person name="Vares D."/>
            <person name="Vear F."/>
            <person name="Vautrin S."/>
            <person name="Crespi M."/>
            <person name="Mangin B."/>
            <person name="Burke J.M."/>
            <person name="Salse J."/>
            <person name="Munos S."/>
            <person name="Vincourt P."/>
            <person name="Rieseberg L.H."/>
            <person name="Langlade N.B."/>
        </authorList>
    </citation>
    <scope>NUCLEOTIDE SEQUENCE</scope>
    <source>
        <tissue evidence="2">Leaves</tissue>
    </source>
</reference>
<gene>
    <name evidence="2" type="ORF">HanXRQr2_Chr15g0713371</name>
</gene>
<organism evidence="2 3">
    <name type="scientific">Helianthus annuus</name>
    <name type="common">Common sunflower</name>
    <dbReference type="NCBI Taxonomy" id="4232"/>
    <lineage>
        <taxon>Eukaryota</taxon>
        <taxon>Viridiplantae</taxon>
        <taxon>Streptophyta</taxon>
        <taxon>Embryophyta</taxon>
        <taxon>Tracheophyta</taxon>
        <taxon>Spermatophyta</taxon>
        <taxon>Magnoliopsida</taxon>
        <taxon>eudicotyledons</taxon>
        <taxon>Gunneridae</taxon>
        <taxon>Pentapetalae</taxon>
        <taxon>asterids</taxon>
        <taxon>campanulids</taxon>
        <taxon>Asterales</taxon>
        <taxon>Asteraceae</taxon>
        <taxon>Asteroideae</taxon>
        <taxon>Heliantheae alliance</taxon>
        <taxon>Heliantheae</taxon>
        <taxon>Helianthus</taxon>
    </lineage>
</organism>
<reference evidence="2" key="2">
    <citation type="submission" date="2020-06" db="EMBL/GenBank/DDBJ databases">
        <title>Helianthus annuus Genome sequencing and assembly Release 2.</title>
        <authorList>
            <person name="Gouzy J."/>
            <person name="Langlade N."/>
            <person name="Munos S."/>
        </authorList>
    </citation>
    <scope>NUCLEOTIDE SEQUENCE</scope>
    <source>
        <tissue evidence="2">Leaves</tissue>
    </source>
</reference>
<dbReference type="Gramene" id="mRNA:HanXRQr2_Chr15g0713371">
    <property type="protein sequence ID" value="mRNA:HanXRQr2_Chr15g0713371"/>
    <property type="gene ID" value="HanXRQr2_Chr15g0713371"/>
</dbReference>
<evidence type="ECO:0000313" key="2">
    <source>
        <dbReference type="EMBL" id="KAF5766266.1"/>
    </source>
</evidence>
<proteinExistence type="predicted"/>
<evidence type="ECO:0000313" key="3">
    <source>
        <dbReference type="Proteomes" id="UP000215914"/>
    </source>
</evidence>